<proteinExistence type="predicted"/>
<dbReference type="RefSeq" id="WP_168748028.1">
    <property type="nucleotide sequence ID" value="NZ_CP051464.1"/>
</dbReference>
<dbReference type="InterPro" id="IPR037883">
    <property type="entry name" value="Knr4/Smi1-like_sf"/>
</dbReference>
<accession>A0ABX6LX21</accession>
<reference evidence="2 3" key="1">
    <citation type="submission" date="2020-04" db="EMBL/GenBank/DDBJ databases">
        <title>Plant growth promoting and environmental Bacillus: genomic and epigenetic comparison.</title>
        <authorList>
            <person name="Reva O.N."/>
            <person name="Lutz S."/>
            <person name="Ahrens C.H."/>
        </authorList>
    </citation>
    <scope>NUCLEOTIDE SEQUENCE [LARGE SCALE GENOMIC DNA]</scope>
    <source>
        <strain evidence="2 3">UCMB5075</strain>
    </source>
</reference>
<evidence type="ECO:0000313" key="3">
    <source>
        <dbReference type="Proteomes" id="UP000501048"/>
    </source>
</evidence>
<dbReference type="Gene3D" id="3.40.1580.10">
    <property type="entry name" value="SMI1/KNR4-like"/>
    <property type="match status" value="1"/>
</dbReference>
<feature type="domain" description="Knr4/Smi1-like" evidence="1">
    <location>
        <begin position="24"/>
        <end position="145"/>
    </location>
</feature>
<evidence type="ECO:0000313" key="2">
    <source>
        <dbReference type="EMBL" id="QJC96437.1"/>
    </source>
</evidence>
<gene>
    <name evidence="2" type="ORF">HC660_19620</name>
</gene>
<protein>
    <submittedName>
        <fullName evidence="2">SMI1/KNR4 family protein</fullName>
    </submittedName>
</protein>
<organism evidence="2 3">
    <name type="scientific">Bacillus mojavensis</name>
    <dbReference type="NCBI Taxonomy" id="72360"/>
    <lineage>
        <taxon>Bacteria</taxon>
        <taxon>Bacillati</taxon>
        <taxon>Bacillota</taxon>
        <taxon>Bacilli</taxon>
        <taxon>Bacillales</taxon>
        <taxon>Bacillaceae</taxon>
        <taxon>Bacillus</taxon>
    </lineage>
</organism>
<dbReference type="InterPro" id="IPR018958">
    <property type="entry name" value="Knr4/Smi1-like_dom"/>
</dbReference>
<dbReference type="GeneID" id="76982685"/>
<dbReference type="NCBIfam" id="NF038335">
    <property type="entry name" value="YPO0640_fam"/>
    <property type="match status" value="1"/>
</dbReference>
<dbReference type="Pfam" id="PF09346">
    <property type="entry name" value="SMI1_KNR4"/>
    <property type="match status" value="1"/>
</dbReference>
<dbReference type="EMBL" id="CP051464">
    <property type="protein sequence ID" value="QJC96437.1"/>
    <property type="molecule type" value="Genomic_DNA"/>
</dbReference>
<keyword evidence="3" id="KW-1185">Reference proteome</keyword>
<dbReference type="SMART" id="SM00860">
    <property type="entry name" value="SMI1_KNR4"/>
    <property type="match status" value="1"/>
</dbReference>
<dbReference type="Proteomes" id="UP000501048">
    <property type="component" value="Chromosome"/>
</dbReference>
<name>A0ABX6LX21_BACMO</name>
<evidence type="ECO:0000259" key="1">
    <source>
        <dbReference type="SMART" id="SM00860"/>
    </source>
</evidence>
<dbReference type="SUPFAM" id="SSF160631">
    <property type="entry name" value="SMI1/KNR4-like"/>
    <property type="match status" value="1"/>
</dbReference>
<sequence>MSVNNLLGEIRKRKAKYGDEPNSPATEKEINKFEAEVVGKFPIKEIPTGYKEFLQSVNGLDYNGIVINGIDNDLLEEEKDEEVYGYLETNELWHENDEQKKYLFFGDSDTAWYCLDVIENEYLELDKPSGTPMNKFDDFNAMLADALKVSLDD</sequence>